<feature type="transmembrane region" description="Helical" evidence="1">
    <location>
        <begin position="6"/>
        <end position="28"/>
    </location>
</feature>
<gene>
    <name evidence="2" type="ORF">LCGC14_1942150</name>
</gene>
<protein>
    <submittedName>
        <fullName evidence="2">Uncharacterized protein</fullName>
    </submittedName>
</protein>
<dbReference type="EMBL" id="LAZR01021038">
    <property type="protein sequence ID" value="KKL86691.1"/>
    <property type="molecule type" value="Genomic_DNA"/>
</dbReference>
<name>A0A0F9G8H1_9ZZZZ</name>
<proteinExistence type="predicted"/>
<evidence type="ECO:0000256" key="1">
    <source>
        <dbReference type="SAM" id="Phobius"/>
    </source>
</evidence>
<sequence length="109" mass="12164">MTNTRWIFWSIMLVVMIGLATGGFGIVYRTQVNHSNSHSTVRVTPMDTVFVSYLAYDKIDTIVAAVIHITTAGASSSFDADPLYKIICHRPAGKYYYPIQSVHVALKDH</sequence>
<comment type="caution">
    <text evidence="2">The sequence shown here is derived from an EMBL/GenBank/DDBJ whole genome shotgun (WGS) entry which is preliminary data.</text>
</comment>
<organism evidence="2">
    <name type="scientific">marine sediment metagenome</name>
    <dbReference type="NCBI Taxonomy" id="412755"/>
    <lineage>
        <taxon>unclassified sequences</taxon>
        <taxon>metagenomes</taxon>
        <taxon>ecological metagenomes</taxon>
    </lineage>
</organism>
<keyword evidence="1" id="KW-1133">Transmembrane helix</keyword>
<evidence type="ECO:0000313" key="2">
    <source>
        <dbReference type="EMBL" id="KKL86691.1"/>
    </source>
</evidence>
<keyword evidence="1" id="KW-0472">Membrane</keyword>
<keyword evidence="1" id="KW-0812">Transmembrane</keyword>
<dbReference type="AlphaFoldDB" id="A0A0F9G8H1"/>
<reference evidence="2" key="1">
    <citation type="journal article" date="2015" name="Nature">
        <title>Complex archaea that bridge the gap between prokaryotes and eukaryotes.</title>
        <authorList>
            <person name="Spang A."/>
            <person name="Saw J.H."/>
            <person name="Jorgensen S.L."/>
            <person name="Zaremba-Niedzwiedzka K."/>
            <person name="Martijn J."/>
            <person name="Lind A.E."/>
            <person name="van Eijk R."/>
            <person name="Schleper C."/>
            <person name="Guy L."/>
            <person name="Ettema T.J."/>
        </authorList>
    </citation>
    <scope>NUCLEOTIDE SEQUENCE</scope>
</reference>
<accession>A0A0F9G8H1</accession>